<comment type="caution">
    <text evidence="1">The sequence shown here is derived from an EMBL/GenBank/DDBJ whole genome shotgun (WGS) entry which is preliminary data.</text>
</comment>
<dbReference type="AlphaFoldDB" id="A0A7W6S191"/>
<proteinExistence type="predicted"/>
<name>A0A7W6S191_9PROT</name>
<dbReference type="Proteomes" id="UP000555728">
    <property type="component" value="Unassembled WGS sequence"/>
</dbReference>
<protein>
    <submittedName>
        <fullName evidence="1">Uncharacterized protein</fullName>
    </submittedName>
</protein>
<gene>
    <name evidence="1" type="ORF">GGD88_002257</name>
</gene>
<keyword evidence="2" id="KW-1185">Reference proteome</keyword>
<evidence type="ECO:0000313" key="2">
    <source>
        <dbReference type="Proteomes" id="UP000555728"/>
    </source>
</evidence>
<dbReference type="EMBL" id="JACIGI010000017">
    <property type="protein sequence ID" value="MBB4286525.1"/>
    <property type="molecule type" value="Genomic_DNA"/>
</dbReference>
<organism evidence="1 2">
    <name type="scientific">Roseospira goensis</name>
    <dbReference type="NCBI Taxonomy" id="391922"/>
    <lineage>
        <taxon>Bacteria</taxon>
        <taxon>Pseudomonadati</taxon>
        <taxon>Pseudomonadota</taxon>
        <taxon>Alphaproteobacteria</taxon>
        <taxon>Rhodospirillales</taxon>
        <taxon>Rhodospirillaceae</taxon>
        <taxon>Roseospira</taxon>
    </lineage>
</organism>
<sequence>MKISTMSLATGGAAADAAAGGPQEVRVDLNDRCFLFPAGKGLSHVSVTADRDSGVELRAVFAFNQSRTDSTIDAFTLDEARDLARSMVEAIYQARTQTVFLDGRRLALVCHSNGFVMVGHDDAYELFISGQLMINVAQAILRAVDKVAPVEAH</sequence>
<evidence type="ECO:0000313" key="1">
    <source>
        <dbReference type="EMBL" id="MBB4286525.1"/>
    </source>
</evidence>
<reference evidence="1 2" key="1">
    <citation type="submission" date="2020-08" db="EMBL/GenBank/DDBJ databases">
        <title>Genome sequencing of Purple Non-Sulfur Bacteria from various extreme environments.</title>
        <authorList>
            <person name="Mayer M."/>
        </authorList>
    </citation>
    <scope>NUCLEOTIDE SEQUENCE [LARGE SCALE GENOMIC DNA]</scope>
    <source>
        <strain evidence="1 2">JA135</strain>
    </source>
</reference>
<dbReference type="RefSeq" id="WP_184435442.1">
    <property type="nucleotide sequence ID" value="NZ_JACIGI010000017.1"/>
</dbReference>
<accession>A0A7W6S191</accession>